<dbReference type="AlphaFoldDB" id="A0AAQ3X1G8"/>
<feature type="region of interest" description="Disordered" evidence="1">
    <location>
        <begin position="127"/>
        <end position="206"/>
    </location>
</feature>
<sequence length="206" mass="21420">MSNLLENLQAQGMPTAVLPGAPRPHSRTSAVPPTVPCVFAVSTSRKTRHRGSTASHRGRHLASTATTGAVLHSTSASASVLVSTSAAAPLAGDRQPPPGAAPVTWSTFSSTHRKDLDLNMAAASTCPSESARLREAAPKHAGARGSTVQELHGGHQGWRFLGMEGEGDRSAPAGGEDYGVPVELGAARRRSDISHGANDNQRRRDV</sequence>
<organism evidence="2 3">
    <name type="scientific">Paspalum notatum var. saurae</name>
    <dbReference type="NCBI Taxonomy" id="547442"/>
    <lineage>
        <taxon>Eukaryota</taxon>
        <taxon>Viridiplantae</taxon>
        <taxon>Streptophyta</taxon>
        <taxon>Embryophyta</taxon>
        <taxon>Tracheophyta</taxon>
        <taxon>Spermatophyta</taxon>
        <taxon>Magnoliopsida</taxon>
        <taxon>Liliopsida</taxon>
        <taxon>Poales</taxon>
        <taxon>Poaceae</taxon>
        <taxon>PACMAD clade</taxon>
        <taxon>Panicoideae</taxon>
        <taxon>Andropogonodae</taxon>
        <taxon>Paspaleae</taxon>
        <taxon>Paspalinae</taxon>
        <taxon>Paspalum</taxon>
    </lineage>
</organism>
<evidence type="ECO:0000313" key="2">
    <source>
        <dbReference type="EMBL" id="WVZ82062.1"/>
    </source>
</evidence>
<name>A0AAQ3X1G8_PASNO</name>
<feature type="compositionally biased region" description="Basic residues" evidence="1">
    <location>
        <begin position="45"/>
        <end position="60"/>
    </location>
</feature>
<evidence type="ECO:0000256" key="1">
    <source>
        <dbReference type="SAM" id="MobiDB-lite"/>
    </source>
</evidence>
<reference evidence="2 3" key="1">
    <citation type="submission" date="2024-02" db="EMBL/GenBank/DDBJ databases">
        <title>High-quality chromosome-scale genome assembly of Pensacola bahiagrass (Paspalum notatum Flugge var. saurae).</title>
        <authorList>
            <person name="Vega J.M."/>
            <person name="Podio M."/>
            <person name="Orjuela J."/>
            <person name="Siena L.A."/>
            <person name="Pessino S.C."/>
            <person name="Combes M.C."/>
            <person name="Mariac C."/>
            <person name="Albertini E."/>
            <person name="Pupilli F."/>
            <person name="Ortiz J.P.A."/>
            <person name="Leblanc O."/>
        </authorList>
    </citation>
    <scope>NUCLEOTIDE SEQUENCE [LARGE SCALE GENOMIC DNA]</scope>
    <source>
        <strain evidence="2">R1</strain>
        <tissue evidence="2">Leaf</tissue>
    </source>
</reference>
<feature type="region of interest" description="Disordered" evidence="1">
    <location>
        <begin position="43"/>
        <end position="62"/>
    </location>
</feature>
<dbReference type="Proteomes" id="UP001341281">
    <property type="component" value="Chromosome 06"/>
</dbReference>
<dbReference type="EMBL" id="CP144750">
    <property type="protein sequence ID" value="WVZ82062.1"/>
    <property type="molecule type" value="Genomic_DNA"/>
</dbReference>
<evidence type="ECO:0000313" key="3">
    <source>
        <dbReference type="Proteomes" id="UP001341281"/>
    </source>
</evidence>
<accession>A0AAQ3X1G8</accession>
<proteinExistence type="predicted"/>
<gene>
    <name evidence="2" type="ORF">U9M48_029369</name>
</gene>
<protein>
    <submittedName>
        <fullName evidence="2">Uncharacterized protein</fullName>
    </submittedName>
</protein>
<keyword evidence="3" id="KW-1185">Reference proteome</keyword>